<evidence type="ECO:0000313" key="2">
    <source>
        <dbReference type="EMBL" id="CDO91961.1"/>
    </source>
</evidence>
<dbReference type="EMBL" id="CCBQ010000004">
    <property type="protein sequence ID" value="CDO91961.1"/>
    <property type="molecule type" value="Genomic_DNA"/>
</dbReference>
<evidence type="ECO:0000313" key="3">
    <source>
        <dbReference type="Proteomes" id="UP000031516"/>
    </source>
</evidence>
<organism evidence="2 3">
    <name type="scientific">Kluyveromyces dobzhanskii CBS 2104</name>
    <dbReference type="NCBI Taxonomy" id="1427455"/>
    <lineage>
        <taxon>Eukaryota</taxon>
        <taxon>Fungi</taxon>
        <taxon>Dikarya</taxon>
        <taxon>Ascomycota</taxon>
        <taxon>Saccharomycotina</taxon>
        <taxon>Saccharomycetes</taxon>
        <taxon>Saccharomycetales</taxon>
        <taxon>Saccharomycetaceae</taxon>
        <taxon>Kluyveromyces</taxon>
    </lineage>
</organism>
<dbReference type="AlphaFoldDB" id="A0A0A8L126"/>
<keyword evidence="3" id="KW-1185">Reference proteome</keyword>
<gene>
    <name evidence="2" type="ORF">KLDO_g291</name>
</gene>
<reference evidence="2 3" key="1">
    <citation type="submission" date="2014-03" db="EMBL/GenBank/DDBJ databases">
        <title>The genome of Kluyveromyces dobzhanskii.</title>
        <authorList>
            <person name="Nystedt B."/>
            <person name="Astrom S."/>
        </authorList>
    </citation>
    <scope>NUCLEOTIDE SEQUENCE [LARGE SCALE GENOMIC DNA]</scope>
    <source>
        <strain evidence="2 3">CBS 2104</strain>
    </source>
</reference>
<dbReference type="Proteomes" id="UP000031516">
    <property type="component" value="Unassembled WGS sequence"/>
</dbReference>
<accession>A0A0A8L126</accession>
<evidence type="ECO:0000256" key="1">
    <source>
        <dbReference type="SAM" id="MobiDB-lite"/>
    </source>
</evidence>
<proteinExistence type="predicted"/>
<comment type="caution">
    <text evidence="2">The sequence shown here is derived from an EMBL/GenBank/DDBJ whole genome shotgun (WGS) entry which is preliminary data.</text>
</comment>
<feature type="region of interest" description="Disordered" evidence="1">
    <location>
        <begin position="330"/>
        <end position="354"/>
    </location>
</feature>
<name>A0A0A8L126_9SACH</name>
<protein>
    <submittedName>
        <fullName evidence="2">WGS project CCBQ000000000 data, contig 00107</fullName>
    </submittedName>
</protein>
<feature type="compositionally biased region" description="Low complexity" evidence="1">
    <location>
        <begin position="333"/>
        <end position="350"/>
    </location>
</feature>
<sequence length="371" mass="41911">MVASQWETLLNDLKLQCKTNDTTKYISTVVFCEKEATLKLFFQYIDSIDTHSKPKLGGLPTALSPIGYYTKEITTEEGWQIVLNITTMPPPWKTSSINLLPSVLKSDPFSKSLHFVLLLDWMDENQSYWLKDINELFTHLNLMFPDDVTTGSVMMLHSDYCKHLENTHTRWSSSAVDLMHQCLRTLALNLQISLQSDFKNSKLAAKSAVGMLLTAEENKELADLVNLDNLNVSVGSDTLNKIAMIDENFPLSKYNSNLPKLLQYYSEAIPVIQRRLKKTSTTTESIETLSDPQSLLLDVQQQLAHLYNLQRKNLSVKRANNQSEAIQEVWDSNETPTNEPPNVTTASQSVSDDDSALDSLVDGIVQRHHIS</sequence>
<dbReference type="OrthoDB" id="4068060at2759"/>